<evidence type="ECO:0000313" key="2">
    <source>
        <dbReference type="Proteomes" id="UP001059663"/>
    </source>
</evidence>
<protein>
    <submittedName>
        <fullName evidence="1">Uncharacterized protein</fullName>
    </submittedName>
</protein>
<dbReference type="EMBL" id="CP087977">
    <property type="protein sequence ID" value="UUZ46497.1"/>
    <property type="molecule type" value="Genomic_DNA"/>
</dbReference>
<gene>
    <name evidence="1" type="ORF">LP422_02650</name>
</gene>
<dbReference type="Proteomes" id="UP001059663">
    <property type="component" value="Chromosome"/>
</dbReference>
<reference evidence="1" key="1">
    <citation type="submission" date="2021-11" db="EMBL/GenBank/DDBJ databases">
        <title>Study of the species diversity of bacterial strains isolated from a unique natural object - Shulgan-Tash cave (Bashkiria).</title>
        <authorList>
            <person name="Sazanova A.L."/>
            <person name="Chirak E.R."/>
            <person name="Safronova V.I."/>
        </authorList>
    </citation>
    <scope>NUCLEOTIDE SEQUENCE</scope>
    <source>
        <strain evidence="1">P1</strain>
    </source>
</reference>
<proteinExistence type="predicted"/>
<name>A0AC61U9D5_9MICO</name>
<evidence type="ECO:0000313" key="1">
    <source>
        <dbReference type="EMBL" id="UUZ46497.1"/>
    </source>
</evidence>
<accession>A0AC61U9D5</accession>
<organism evidence="1 2">
    <name type="scientific">Janibacter limosus</name>
    <dbReference type="NCBI Taxonomy" id="53458"/>
    <lineage>
        <taxon>Bacteria</taxon>
        <taxon>Bacillati</taxon>
        <taxon>Actinomycetota</taxon>
        <taxon>Actinomycetes</taxon>
        <taxon>Micrococcales</taxon>
        <taxon>Intrasporangiaceae</taxon>
        <taxon>Janibacter</taxon>
    </lineage>
</organism>
<sequence>MTVIATTLGETVSVTAFQSGLLLAAVLTGTTLALSPLPREEDVAPVLPPDPRSVREMTPHVPPVARAADRMPTAVSSPMRRPRCRRMGGAGGAVSAVA</sequence>